<keyword evidence="4 6" id="KW-1133">Transmembrane helix</keyword>
<dbReference type="InterPro" id="IPR025857">
    <property type="entry name" value="MacB_PCD"/>
</dbReference>
<feature type="domain" description="MacB-like periplasmic core" evidence="8">
    <location>
        <begin position="18"/>
        <end position="239"/>
    </location>
</feature>
<protein>
    <submittedName>
        <fullName evidence="9">Macrolide transporter ATP-binding /permease protein</fullName>
    </submittedName>
</protein>
<keyword evidence="9" id="KW-0067">ATP-binding</keyword>
<evidence type="ECO:0000256" key="4">
    <source>
        <dbReference type="ARBA" id="ARBA00022989"/>
    </source>
</evidence>
<accession>A0A5C6CAB5</accession>
<dbReference type="Pfam" id="PF02687">
    <property type="entry name" value="FtsX"/>
    <property type="match status" value="1"/>
</dbReference>
<gene>
    <name evidence="9" type="ORF">Pla52o_42960</name>
</gene>
<feature type="transmembrane region" description="Helical" evidence="6">
    <location>
        <begin position="20"/>
        <end position="42"/>
    </location>
</feature>
<dbReference type="GO" id="GO:0005886">
    <property type="term" value="C:plasma membrane"/>
    <property type="evidence" value="ECO:0007669"/>
    <property type="project" value="UniProtKB-SubCell"/>
</dbReference>
<keyword evidence="10" id="KW-1185">Reference proteome</keyword>
<organism evidence="9 10">
    <name type="scientific">Novipirellula galeiformis</name>
    <dbReference type="NCBI Taxonomy" id="2528004"/>
    <lineage>
        <taxon>Bacteria</taxon>
        <taxon>Pseudomonadati</taxon>
        <taxon>Planctomycetota</taxon>
        <taxon>Planctomycetia</taxon>
        <taxon>Pirellulales</taxon>
        <taxon>Pirellulaceae</taxon>
        <taxon>Novipirellula</taxon>
    </lineage>
</organism>
<evidence type="ECO:0000259" key="8">
    <source>
        <dbReference type="Pfam" id="PF12704"/>
    </source>
</evidence>
<dbReference type="AlphaFoldDB" id="A0A5C6CAB5"/>
<name>A0A5C6CAB5_9BACT</name>
<feature type="domain" description="ABC3 transporter permease C-terminal" evidence="7">
    <location>
        <begin position="330"/>
        <end position="447"/>
    </location>
</feature>
<proteinExistence type="predicted"/>
<evidence type="ECO:0000313" key="9">
    <source>
        <dbReference type="EMBL" id="TWU20421.1"/>
    </source>
</evidence>
<comment type="subcellular location">
    <subcellularLocation>
        <location evidence="1">Cell membrane</location>
        <topology evidence="1">Multi-pass membrane protein</topology>
    </subcellularLocation>
</comment>
<dbReference type="InterPro" id="IPR051125">
    <property type="entry name" value="ABC-4/HrtB_transporter"/>
</dbReference>
<keyword evidence="2" id="KW-1003">Cell membrane</keyword>
<feature type="transmembrane region" description="Helical" evidence="6">
    <location>
        <begin position="423"/>
        <end position="444"/>
    </location>
</feature>
<sequence>MSLIQIAWRNFCHRSLSSALTTLSLALGVGLVVLVLSIFGIISEAFTRNASVGYNLVVGPKGSALQLTLNSVYYLSQPIENLPFTEYMEFFGQPERAEMVREYGGDPALGERDGIYADYMGGGFAIPLALGDYFGEFRVVGTTPDFFEKLRHGPDVDEPFTFAQGRALTEFSVENSYFEAVLGSRVASDMGKRAGDEFFPTHGDPEGEGHGQGFKIVGVLDPTGTPNDRAAFVNLEGFYLLENHAKPLVGDEVIVEPSDWKQRDPAHKPLVIPQREVTSILIRNGNLMFAPGMQNTINEGLQSQAAAPVGEIAKLMSAIVGPLLKALLAITLITCVVAAVGVLVAIYNSMNDRRRDIAVMRALGARRETVTAVILAESLIIAFVGGALGWFLAHFAIWCSSGYIEAQTGVQVSLFTTSTYEVAILPLVVALALFAGFLPAWSAYRTDVGSNLSA</sequence>
<feature type="transmembrane region" description="Helical" evidence="6">
    <location>
        <begin position="326"/>
        <end position="348"/>
    </location>
</feature>
<dbReference type="Pfam" id="PF12704">
    <property type="entry name" value="MacB_PCD"/>
    <property type="match status" value="1"/>
</dbReference>
<keyword evidence="9" id="KW-0547">Nucleotide-binding</keyword>
<evidence type="ECO:0000313" key="10">
    <source>
        <dbReference type="Proteomes" id="UP000316304"/>
    </source>
</evidence>
<keyword evidence="3 6" id="KW-0812">Transmembrane</keyword>
<evidence type="ECO:0000256" key="3">
    <source>
        <dbReference type="ARBA" id="ARBA00022692"/>
    </source>
</evidence>
<evidence type="ECO:0000259" key="7">
    <source>
        <dbReference type="Pfam" id="PF02687"/>
    </source>
</evidence>
<reference evidence="9 10" key="1">
    <citation type="submission" date="2019-02" db="EMBL/GenBank/DDBJ databases">
        <title>Deep-cultivation of Planctomycetes and their phenomic and genomic characterization uncovers novel biology.</title>
        <authorList>
            <person name="Wiegand S."/>
            <person name="Jogler M."/>
            <person name="Boedeker C."/>
            <person name="Pinto D."/>
            <person name="Vollmers J."/>
            <person name="Rivas-Marin E."/>
            <person name="Kohn T."/>
            <person name="Peeters S.H."/>
            <person name="Heuer A."/>
            <person name="Rast P."/>
            <person name="Oberbeckmann S."/>
            <person name="Bunk B."/>
            <person name="Jeske O."/>
            <person name="Meyerdierks A."/>
            <person name="Storesund J.E."/>
            <person name="Kallscheuer N."/>
            <person name="Luecker S."/>
            <person name="Lage O.M."/>
            <person name="Pohl T."/>
            <person name="Merkel B.J."/>
            <person name="Hornburger P."/>
            <person name="Mueller R.-W."/>
            <person name="Bruemmer F."/>
            <person name="Labrenz M."/>
            <person name="Spormann A.M."/>
            <person name="Op Den Camp H."/>
            <person name="Overmann J."/>
            <person name="Amann R."/>
            <person name="Jetten M.S.M."/>
            <person name="Mascher T."/>
            <person name="Medema M.H."/>
            <person name="Devos D.P."/>
            <person name="Kaster A.-K."/>
            <person name="Ovreas L."/>
            <person name="Rohde M."/>
            <person name="Galperin M.Y."/>
            <person name="Jogler C."/>
        </authorList>
    </citation>
    <scope>NUCLEOTIDE SEQUENCE [LARGE SCALE GENOMIC DNA]</scope>
    <source>
        <strain evidence="9 10">Pla52o</strain>
    </source>
</reference>
<feature type="transmembrane region" description="Helical" evidence="6">
    <location>
        <begin position="369"/>
        <end position="393"/>
    </location>
</feature>
<dbReference type="PANTHER" id="PTHR43738:SF2">
    <property type="entry name" value="ABC TRANSPORTER PERMEASE"/>
    <property type="match status" value="1"/>
</dbReference>
<keyword evidence="5 6" id="KW-0472">Membrane</keyword>
<dbReference type="RefSeq" id="WP_146596373.1">
    <property type="nucleotide sequence ID" value="NZ_SJPT01000008.1"/>
</dbReference>
<comment type="caution">
    <text evidence="9">The sequence shown here is derived from an EMBL/GenBank/DDBJ whole genome shotgun (WGS) entry which is preliminary data.</text>
</comment>
<dbReference type="PANTHER" id="PTHR43738">
    <property type="entry name" value="ABC TRANSPORTER, MEMBRANE PROTEIN"/>
    <property type="match status" value="1"/>
</dbReference>
<evidence type="ECO:0000256" key="1">
    <source>
        <dbReference type="ARBA" id="ARBA00004651"/>
    </source>
</evidence>
<dbReference type="OrthoDB" id="9784014at2"/>
<dbReference type="InterPro" id="IPR003838">
    <property type="entry name" value="ABC3_permease_C"/>
</dbReference>
<evidence type="ECO:0000256" key="5">
    <source>
        <dbReference type="ARBA" id="ARBA00023136"/>
    </source>
</evidence>
<dbReference type="GO" id="GO:0005524">
    <property type="term" value="F:ATP binding"/>
    <property type="evidence" value="ECO:0007669"/>
    <property type="project" value="UniProtKB-KW"/>
</dbReference>
<dbReference type="Proteomes" id="UP000316304">
    <property type="component" value="Unassembled WGS sequence"/>
</dbReference>
<evidence type="ECO:0000256" key="6">
    <source>
        <dbReference type="SAM" id="Phobius"/>
    </source>
</evidence>
<dbReference type="EMBL" id="SJPT01000008">
    <property type="protein sequence ID" value="TWU20421.1"/>
    <property type="molecule type" value="Genomic_DNA"/>
</dbReference>
<evidence type="ECO:0000256" key="2">
    <source>
        <dbReference type="ARBA" id="ARBA00022475"/>
    </source>
</evidence>